<dbReference type="RefSeq" id="WP_264987528.1">
    <property type="nucleotide sequence ID" value="NZ_BRZA01000001.1"/>
</dbReference>
<sequence>MHVACSTNKQFIQHMCVMLQSLITNTNENVFVHILHTELDENDQYFIQNLFKNQKKITVNFYHVEKNLLENIPIIADSLTIETLFRLLLPMELPVDIDKVLYIDSDIVIKDDIYDIYKIDLKNYYLAAVVDVYEKILETIKFDNILNYFNAGFILINLKKWREEKFLDRCLKFANQYPERIQLADQDVLNGVLNGEWMRLPLKWNLVRNFVDNKENYYKYFSHEEIEDALNNPSIIHYTSAKKPWKLLDDHPYKEEYFIYLDELDINYDRKADFKYLTNKQVVLFGTGQASLQLSEICQNEGINIMFYVDNDSKKWNGSFNNKVILNPNILKENKENYFIIIASQYIDEIGKQLSDYGYKSLWEGKAFHSIE</sequence>
<keyword evidence="2" id="KW-0808">Transferase</keyword>
<proteinExistence type="predicted"/>
<evidence type="ECO:0000256" key="1">
    <source>
        <dbReference type="ARBA" id="ARBA00022676"/>
    </source>
</evidence>
<dbReference type="InterPro" id="IPR002495">
    <property type="entry name" value="Glyco_trans_8"/>
</dbReference>
<dbReference type="CDD" id="cd04194">
    <property type="entry name" value="GT8_A4GalT_like"/>
    <property type="match status" value="1"/>
</dbReference>
<evidence type="ECO:0000256" key="2">
    <source>
        <dbReference type="ARBA" id="ARBA00022679"/>
    </source>
</evidence>
<comment type="caution">
    <text evidence="4">The sequence shown here is derived from an EMBL/GenBank/DDBJ whole genome shotgun (WGS) entry which is preliminary data.</text>
</comment>
<dbReference type="PANTHER" id="PTHR13778">
    <property type="entry name" value="GLYCOSYLTRANSFERASE 8 DOMAIN-CONTAINING PROTEIN"/>
    <property type="match status" value="1"/>
</dbReference>
<gene>
    <name evidence="4" type="ORF">LYSBPC_09390</name>
</gene>
<name>A0ABQ5NHK3_9BACI</name>
<keyword evidence="1" id="KW-0328">Glycosyltransferase</keyword>
<dbReference type="EMBL" id="BRZA01000001">
    <property type="protein sequence ID" value="GLC87812.1"/>
    <property type="molecule type" value="Genomic_DNA"/>
</dbReference>
<dbReference type="SUPFAM" id="SSF53448">
    <property type="entry name" value="Nucleotide-diphospho-sugar transferases"/>
    <property type="match status" value="1"/>
</dbReference>
<dbReference type="Proteomes" id="UP001065593">
    <property type="component" value="Unassembled WGS sequence"/>
</dbReference>
<dbReference type="InterPro" id="IPR029044">
    <property type="entry name" value="Nucleotide-diphossugar_trans"/>
</dbReference>
<keyword evidence="3" id="KW-0479">Metal-binding</keyword>
<dbReference type="PANTHER" id="PTHR13778:SF47">
    <property type="entry name" value="LIPOPOLYSACCHARIDE 1,3-GALACTOSYLTRANSFERASE"/>
    <property type="match status" value="1"/>
</dbReference>
<dbReference type="InterPro" id="IPR050748">
    <property type="entry name" value="Glycosyltrans_8_dom-fam"/>
</dbReference>
<dbReference type="InterPro" id="IPR029063">
    <property type="entry name" value="SAM-dependent_MTases_sf"/>
</dbReference>
<evidence type="ECO:0000256" key="3">
    <source>
        <dbReference type="ARBA" id="ARBA00022723"/>
    </source>
</evidence>
<protein>
    <recommendedName>
        <fullName evidence="6">Glycosyltransferase family 8 protein</fullName>
    </recommendedName>
</protein>
<organism evidence="4 5">
    <name type="scientific">Lysinibacillus piscis</name>
    <dbReference type="NCBI Taxonomy" id="2518931"/>
    <lineage>
        <taxon>Bacteria</taxon>
        <taxon>Bacillati</taxon>
        <taxon>Bacillota</taxon>
        <taxon>Bacilli</taxon>
        <taxon>Bacillales</taxon>
        <taxon>Bacillaceae</taxon>
        <taxon>Lysinibacillus</taxon>
    </lineage>
</organism>
<evidence type="ECO:0008006" key="6">
    <source>
        <dbReference type="Google" id="ProtNLM"/>
    </source>
</evidence>
<dbReference type="Gene3D" id="3.90.550.10">
    <property type="entry name" value="Spore Coat Polysaccharide Biosynthesis Protein SpsA, Chain A"/>
    <property type="match status" value="1"/>
</dbReference>
<evidence type="ECO:0000313" key="4">
    <source>
        <dbReference type="EMBL" id="GLC87812.1"/>
    </source>
</evidence>
<dbReference type="Gene3D" id="3.40.50.720">
    <property type="entry name" value="NAD(P)-binding Rossmann-like Domain"/>
    <property type="match status" value="1"/>
</dbReference>
<reference evidence="4" key="1">
    <citation type="submission" date="2022-08" db="EMBL/GenBank/DDBJ databases">
        <title>Draft genome sequence of Lysinibacillus sp. strain KH24.</title>
        <authorList>
            <person name="Kanbe H."/>
            <person name="Itoh H."/>
        </authorList>
    </citation>
    <scope>NUCLEOTIDE SEQUENCE</scope>
    <source>
        <strain evidence="4">KH24</strain>
    </source>
</reference>
<evidence type="ECO:0000313" key="5">
    <source>
        <dbReference type="Proteomes" id="UP001065593"/>
    </source>
</evidence>
<keyword evidence="5" id="KW-1185">Reference proteome</keyword>
<dbReference type="Pfam" id="PF01501">
    <property type="entry name" value="Glyco_transf_8"/>
    <property type="match status" value="1"/>
</dbReference>
<accession>A0ABQ5NHK3</accession>
<dbReference type="SUPFAM" id="SSF53335">
    <property type="entry name" value="S-adenosyl-L-methionine-dependent methyltransferases"/>
    <property type="match status" value="1"/>
</dbReference>